<name>A0A1G9J7S6_9ACTN</name>
<reference evidence="1 2" key="1">
    <citation type="submission" date="2016-10" db="EMBL/GenBank/DDBJ databases">
        <authorList>
            <person name="de Groot N.N."/>
        </authorList>
    </citation>
    <scope>NUCLEOTIDE SEQUENCE [LARGE SCALE GENOMIC DNA]</scope>
    <source>
        <strain evidence="1 2">CGMCC 4.5727</strain>
    </source>
</reference>
<evidence type="ECO:0000313" key="2">
    <source>
        <dbReference type="Proteomes" id="UP000199155"/>
    </source>
</evidence>
<evidence type="ECO:0008006" key="3">
    <source>
        <dbReference type="Google" id="ProtNLM"/>
    </source>
</evidence>
<dbReference type="AlphaFoldDB" id="A0A1G9J7S6"/>
<protein>
    <recommendedName>
        <fullName evidence="3">Thioredoxin domain-containing protein</fullName>
    </recommendedName>
</protein>
<accession>A0A1G9J7S6</accession>
<evidence type="ECO:0000313" key="1">
    <source>
        <dbReference type="EMBL" id="SDL33273.1"/>
    </source>
</evidence>
<proteinExistence type="predicted"/>
<keyword evidence="2" id="KW-1185">Reference proteome</keyword>
<sequence>MPDCPNEKVAADRLRQALDDVGLRAVGFTVRVVADHAEAERIGFTGSPTIRIGGSDPFAEEGRAPGLACRVYRTPDGLAGAPALGDLRRALRTAAGWD</sequence>
<dbReference type="EMBL" id="FNFF01000028">
    <property type="protein sequence ID" value="SDL33273.1"/>
    <property type="molecule type" value="Genomic_DNA"/>
</dbReference>
<dbReference type="Proteomes" id="UP000199155">
    <property type="component" value="Unassembled WGS sequence"/>
</dbReference>
<organism evidence="1 2">
    <name type="scientific">Streptomyces indicus</name>
    <dbReference type="NCBI Taxonomy" id="417292"/>
    <lineage>
        <taxon>Bacteria</taxon>
        <taxon>Bacillati</taxon>
        <taxon>Actinomycetota</taxon>
        <taxon>Actinomycetes</taxon>
        <taxon>Kitasatosporales</taxon>
        <taxon>Streptomycetaceae</taxon>
        <taxon>Streptomyces</taxon>
    </lineage>
</organism>
<gene>
    <name evidence="1" type="ORF">SAMN05421806_12821</name>
</gene>